<evidence type="ECO:0000259" key="8">
    <source>
        <dbReference type="SMART" id="SM00382"/>
    </source>
</evidence>
<accession>X0WAJ1</accession>
<dbReference type="EMBL" id="BARS01028541">
    <property type="protein sequence ID" value="GAG09681.1"/>
    <property type="molecule type" value="Genomic_DNA"/>
</dbReference>
<dbReference type="Pfam" id="PF00308">
    <property type="entry name" value="Bac_DnaA"/>
    <property type="match status" value="1"/>
</dbReference>
<protein>
    <recommendedName>
        <fullName evidence="8">AAA+ ATPase domain-containing protein</fullName>
    </recommendedName>
</protein>
<dbReference type="GO" id="GO:0005886">
    <property type="term" value="C:plasma membrane"/>
    <property type="evidence" value="ECO:0007669"/>
    <property type="project" value="TreeGrafter"/>
</dbReference>
<proteinExistence type="inferred from homology"/>
<dbReference type="GO" id="GO:0005524">
    <property type="term" value="F:ATP binding"/>
    <property type="evidence" value="ECO:0007669"/>
    <property type="project" value="UniProtKB-KW"/>
</dbReference>
<keyword evidence="5" id="KW-0067">ATP-binding</keyword>
<dbReference type="PANTHER" id="PTHR30050:SF2">
    <property type="entry name" value="CHROMOSOMAL REPLICATION INITIATOR PROTEIN DNAA"/>
    <property type="match status" value="1"/>
</dbReference>
<keyword evidence="3" id="KW-0235">DNA replication</keyword>
<reference evidence="9" key="1">
    <citation type="journal article" date="2014" name="Front. Microbiol.">
        <title>High frequency of phylogenetically diverse reductive dehalogenase-homologous genes in deep subseafloor sedimentary metagenomes.</title>
        <authorList>
            <person name="Kawai M."/>
            <person name="Futagami T."/>
            <person name="Toyoda A."/>
            <person name="Takaki Y."/>
            <person name="Nishi S."/>
            <person name="Hori S."/>
            <person name="Arai W."/>
            <person name="Tsubouchi T."/>
            <person name="Morono Y."/>
            <person name="Uchiyama I."/>
            <person name="Ito T."/>
            <person name="Fujiyama A."/>
            <person name="Inagaki F."/>
            <person name="Takami H."/>
        </authorList>
    </citation>
    <scope>NUCLEOTIDE SEQUENCE</scope>
    <source>
        <strain evidence="9">Expedition CK06-06</strain>
    </source>
</reference>
<dbReference type="FunFam" id="3.40.50.300:FF:000668">
    <property type="entry name" value="Chromosomal replication initiator protein DnaA"/>
    <property type="match status" value="1"/>
</dbReference>
<evidence type="ECO:0000256" key="6">
    <source>
        <dbReference type="ARBA" id="ARBA00023121"/>
    </source>
</evidence>
<dbReference type="Gene3D" id="1.10.8.60">
    <property type="match status" value="1"/>
</dbReference>
<dbReference type="InterPro" id="IPR027417">
    <property type="entry name" value="P-loop_NTPase"/>
</dbReference>
<keyword evidence="4" id="KW-0547">Nucleotide-binding</keyword>
<evidence type="ECO:0000256" key="3">
    <source>
        <dbReference type="ARBA" id="ARBA00022705"/>
    </source>
</evidence>
<keyword evidence="2" id="KW-0963">Cytoplasm</keyword>
<dbReference type="Gene3D" id="3.40.50.300">
    <property type="entry name" value="P-loop containing nucleotide triphosphate hydrolases"/>
    <property type="match status" value="1"/>
</dbReference>
<dbReference type="AlphaFoldDB" id="X0WAJ1"/>
<organism evidence="9">
    <name type="scientific">marine sediment metagenome</name>
    <dbReference type="NCBI Taxonomy" id="412755"/>
    <lineage>
        <taxon>unclassified sequences</taxon>
        <taxon>metagenomes</taxon>
        <taxon>ecological metagenomes</taxon>
    </lineage>
</organism>
<dbReference type="GO" id="GO:0006270">
    <property type="term" value="P:DNA replication initiation"/>
    <property type="evidence" value="ECO:0007669"/>
    <property type="project" value="TreeGrafter"/>
</dbReference>
<keyword evidence="7" id="KW-0238">DNA-binding</keyword>
<evidence type="ECO:0000256" key="2">
    <source>
        <dbReference type="ARBA" id="ARBA00022490"/>
    </source>
</evidence>
<feature type="non-terminal residue" evidence="9">
    <location>
        <position position="1"/>
    </location>
</feature>
<evidence type="ECO:0000256" key="7">
    <source>
        <dbReference type="ARBA" id="ARBA00023125"/>
    </source>
</evidence>
<comment type="caution">
    <text evidence="9">The sequence shown here is derived from an EMBL/GenBank/DDBJ whole genome shotgun (WGS) entry which is preliminary data.</text>
</comment>
<dbReference type="InterPro" id="IPR013317">
    <property type="entry name" value="DnaA_dom"/>
</dbReference>
<dbReference type="CDD" id="cd00009">
    <property type="entry name" value="AAA"/>
    <property type="match status" value="1"/>
</dbReference>
<dbReference type="PANTHER" id="PTHR30050">
    <property type="entry name" value="CHROMOSOMAL REPLICATION INITIATOR PROTEIN DNAA"/>
    <property type="match status" value="1"/>
</dbReference>
<dbReference type="SMART" id="SM00382">
    <property type="entry name" value="AAA"/>
    <property type="match status" value="1"/>
</dbReference>
<dbReference type="InterPro" id="IPR003593">
    <property type="entry name" value="AAA+_ATPase"/>
</dbReference>
<dbReference type="GO" id="GO:0003688">
    <property type="term" value="F:DNA replication origin binding"/>
    <property type="evidence" value="ECO:0007669"/>
    <property type="project" value="TreeGrafter"/>
</dbReference>
<keyword evidence="6" id="KW-0446">Lipid-binding</keyword>
<gene>
    <name evidence="9" type="ORF">S01H1_44722</name>
</gene>
<evidence type="ECO:0000256" key="5">
    <source>
        <dbReference type="ARBA" id="ARBA00022840"/>
    </source>
</evidence>
<sequence length="264" mass="29734">DNGVLEIRADSASQREYLEKQGRQAFAEAAQTVTGWLVGIRFVSSEGGAVAPRPSGRLVESELYTVPKNNYTFDTFVVGRSNRLAHAACVAVSESPGQAYNPLFIHGSVGLGKTHLMQAVCQEVLRRQPTAQVLFLTCETFIHHFIEGVEKGNLHNFRYRYRHVDVLVIDDIHFLADRESSQEEFFHTFNTLYQSRKQIILSSDSAPSQIPSLEERLISRFNWGLVARIDRPSYETRVAIVHKKARLRGLSVPDDVVCFIATKV</sequence>
<dbReference type="InterPro" id="IPR020591">
    <property type="entry name" value="Chromosome_initiator_DnaA-like"/>
</dbReference>
<dbReference type="SUPFAM" id="SSF52540">
    <property type="entry name" value="P-loop containing nucleoside triphosphate hydrolases"/>
    <property type="match status" value="1"/>
</dbReference>
<dbReference type="GO" id="GO:0008289">
    <property type="term" value="F:lipid binding"/>
    <property type="evidence" value="ECO:0007669"/>
    <property type="project" value="UniProtKB-KW"/>
</dbReference>
<evidence type="ECO:0000256" key="1">
    <source>
        <dbReference type="ARBA" id="ARBA00006583"/>
    </source>
</evidence>
<evidence type="ECO:0000256" key="4">
    <source>
        <dbReference type="ARBA" id="ARBA00022741"/>
    </source>
</evidence>
<feature type="non-terminal residue" evidence="9">
    <location>
        <position position="264"/>
    </location>
</feature>
<dbReference type="PRINTS" id="PR00051">
    <property type="entry name" value="DNAA"/>
</dbReference>
<comment type="similarity">
    <text evidence="1">Belongs to the DnaA family.</text>
</comment>
<feature type="domain" description="AAA+ ATPase" evidence="8">
    <location>
        <begin position="99"/>
        <end position="230"/>
    </location>
</feature>
<name>X0WAJ1_9ZZZZ</name>
<evidence type="ECO:0000313" key="9">
    <source>
        <dbReference type="EMBL" id="GAG09681.1"/>
    </source>
</evidence>